<dbReference type="EMBL" id="LR593887">
    <property type="protein sequence ID" value="VTS07812.1"/>
    <property type="molecule type" value="Genomic_DNA"/>
</dbReference>
<dbReference type="KEGG" id="tim:GMBLW1_39650"/>
<protein>
    <recommendedName>
        <fullName evidence="2">DUF5675 domain-containing protein</fullName>
    </recommendedName>
</protein>
<feature type="domain" description="DUF5675" evidence="2">
    <location>
        <begin position="34"/>
        <end position="135"/>
    </location>
</feature>
<dbReference type="Pfam" id="PF18925">
    <property type="entry name" value="DUF5675"/>
    <property type="match status" value="1"/>
</dbReference>
<keyword evidence="4" id="KW-1185">Reference proteome</keyword>
<organism evidence="3">
    <name type="scientific">Tuwongella immobilis</name>
    <dbReference type="NCBI Taxonomy" id="692036"/>
    <lineage>
        <taxon>Bacteria</taxon>
        <taxon>Pseudomonadati</taxon>
        <taxon>Planctomycetota</taxon>
        <taxon>Planctomycetia</taxon>
        <taxon>Gemmatales</taxon>
        <taxon>Gemmataceae</taxon>
        <taxon>Tuwongella</taxon>
    </lineage>
</organism>
<evidence type="ECO:0000259" key="2">
    <source>
        <dbReference type="Pfam" id="PF18925"/>
    </source>
</evidence>
<dbReference type="EMBL" id="LR586016">
    <property type="protein sequence ID" value="VIP05228.1"/>
    <property type="molecule type" value="Genomic_DNA"/>
</dbReference>
<keyword evidence="1" id="KW-0732">Signal</keyword>
<accession>A0A6C2YU05</accession>
<evidence type="ECO:0000313" key="3">
    <source>
        <dbReference type="EMBL" id="VIP05228.1"/>
    </source>
</evidence>
<reference evidence="3" key="1">
    <citation type="submission" date="2019-04" db="EMBL/GenBank/DDBJ databases">
        <authorList>
            <consortium name="Science for Life Laboratories"/>
        </authorList>
    </citation>
    <scope>NUCLEOTIDE SEQUENCE</scope>
    <source>
        <strain evidence="3">MBLW1</strain>
    </source>
</reference>
<dbReference type="AlphaFoldDB" id="A0A6C2YU05"/>
<name>A0A6C2YU05_9BACT</name>
<evidence type="ECO:0000256" key="1">
    <source>
        <dbReference type="SAM" id="SignalP"/>
    </source>
</evidence>
<dbReference type="InterPro" id="IPR043732">
    <property type="entry name" value="DUF5675"/>
</dbReference>
<sequence>MRATIRWFLSLGVGTVILAWAALAAEPEPFNVLIQREKIEGKLITGSISVNGEKIGTCYENLDKKIPAGTFPGKIRTTSMRNHAQGPGGVMGNSGDFLLEITNVVEADGRKRTDILLHLGNKPEHSLGCVLLGPPSRRDPKTKLALLDEGHPLRVLRKKYFGSETPKVPVNRPITVTVNDPPK</sequence>
<feature type="chain" id="PRO_5033534975" description="DUF5675 domain-containing protein" evidence="1">
    <location>
        <begin position="25"/>
        <end position="183"/>
    </location>
</feature>
<dbReference type="InParanoid" id="A0A6C2YU05"/>
<dbReference type="RefSeq" id="WP_162660290.1">
    <property type="nucleotide sequence ID" value="NZ_LR593887.1"/>
</dbReference>
<evidence type="ECO:0000313" key="4">
    <source>
        <dbReference type="Proteomes" id="UP000464378"/>
    </source>
</evidence>
<gene>
    <name evidence="3" type="ORF">GMBLW1_39650</name>
</gene>
<feature type="signal peptide" evidence="1">
    <location>
        <begin position="1"/>
        <end position="24"/>
    </location>
</feature>
<dbReference type="Proteomes" id="UP000464378">
    <property type="component" value="Chromosome"/>
</dbReference>
<proteinExistence type="predicted"/>